<dbReference type="EMBL" id="DVJM01000096">
    <property type="protein sequence ID" value="HIS78683.1"/>
    <property type="molecule type" value="Genomic_DNA"/>
</dbReference>
<comment type="caution">
    <text evidence="2">The sequence shown here is derived from an EMBL/GenBank/DDBJ whole genome shotgun (WGS) entry which is preliminary data.</text>
</comment>
<feature type="region of interest" description="Disordered" evidence="1">
    <location>
        <begin position="1161"/>
        <end position="1211"/>
    </location>
</feature>
<feature type="compositionally biased region" description="Low complexity" evidence="1">
    <location>
        <begin position="1190"/>
        <end position="1208"/>
    </location>
</feature>
<sequence length="1369" mass="149624">ASVALFTPSDWYQRGLDDSIKVENEIPNMQRDEYQWMVAERERMFFSGVKEDPTDTGLQSGYKREDVGVDDASGWVGVADFIAERSVISGTQFYTNFNTGHGMQYFVDGDVSADKAWTNINIQDILPTWQWWIESEGQKKLEADFDYGDALTNYDKDKQPMTMPYTQVGAYEGGSSLVVYGSIDKANSLHLYKTDLDVNGNSKASVTFQKTSNDAVTMKLGLIFKDAPETTEKVEISGSETAGDWQTVELDLSSYAGRSIAAITLEFEGTADNYQMNVGGLKISDSTDKPATPTGFKIDYAYSSGEMILKWDLADYAEVKQYNVYGTLSDGKRVYLGGIYDNILYVKSVFDEKTDIDLELCAVGPDGTESDPATLTYTYSDKVSNVKVKEGKTSSGLLTRASTPGELQVSFQTPADGAPDRYEFEVTLRNIASSDPDNQTYPYTLEDGSATSAVVPLPVEEGYEYDLKIYAVRGDDRGEPICYRGWSNDSYSEPIAAEDVILTEKSSVRLLDPDSVDWYQLHVSLNGQPVTDFKRGAVTRGTATMNFSLTENGTLSIVTEDFAGNQSDPTVLLYDGESLIPSGEGVITEKEIPDPVLRAEVMRQASPYLDELPNFTGTLDLSGTQVQDLTGLDLLTGMTGLNLSGCTLPTTIPDLSGCKNLREIDLSGCEALTKIDLSGLGLEKLNASGTYPDLKSVDISENRLDLSEGTPEREFVESLSCPVTFQNQHPTVYSGIYCLPADPVQKELSEEETLRDVIEEFVNKAVTIRGTLYADLQNAAPIDGKPFLADGVDFDAVPSTKDISYTVRTQNGETVKDLDQPLMEDNTYLVTYTNEKDSFESTLTIVVGSGSAAPIVITENPTILYATEESDHNPAEDPEFAFDDDESTKWCPGGNAIASDLVIDVGDFYVVTEWNMSHAGVSSDGSKRNTRDFALQVLKEENPTPEQLADEAFLNNDENWVTVASYVDNQEDRTTYDFVAEGETVTGRYFRLHVTKGDSSAQWPSTRIYEWSMKGTPVPEEPSVDKTALQEAIDKALTYDETKYTEKSWAVFAAALAKAEEVNADDAATQADVTKALNALENARKNLVLISDPEEPSVDKTALQAAIDKALTYDETKYTEKSWAVFAAALAKAEEVNADDTATQADVTKALKALENAQKKLVPVQTKPSRPSDSWEENQPGYIGKPLPTPETGSSTGTGTSTPPMSSSFVSDTTADLHITDSSYQFRITSKDGTVPVMTVTSSDFRVELVSQEGNDYFFRVTVVTPGQTADVLVNVGKVVSVTGGDAPGGVISDTTAPFQLSENGEYQFKLTANEKPDLVAGSSSFTVEFVKNEGKDWFFRIRATGKPGDACGFYINKSPKPVTVVTIA</sequence>
<dbReference type="InterPro" id="IPR032979">
    <property type="entry name" value="ENGase"/>
</dbReference>
<dbReference type="PANTHER" id="PTHR13246:SF1">
    <property type="entry name" value="CYTOSOLIC ENDO-BETA-N-ACETYLGLUCOSAMINIDASE"/>
    <property type="match status" value="1"/>
</dbReference>
<dbReference type="InterPro" id="IPR032675">
    <property type="entry name" value="LRR_dom_sf"/>
</dbReference>
<dbReference type="Gene3D" id="3.80.10.10">
    <property type="entry name" value="Ribonuclease Inhibitor"/>
    <property type="match status" value="1"/>
</dbReference>
<dbReference type="Gene3D" id="2.60.40.10">
    <property type="entry name" value="Immunoglobulins"/>
    <property type="match status" value="1"/>
</dbReference>
<dbReference type="GO" id="GO:0033925">
    <property type="term" value="F:mannosyl-glycoprotein endo-beta-N-acetylglucosaminidase activity"/>
    <property type="evidence" value="ECO:0007669"/>
    <property type="project" value="InterPro"/>
</dbReference>
<dbReference type="PANTHER" id="PTHR13246">
    <property type="entry name" value="ENDO BETA N-ACETYLGLUCOSAMINIDASE"/>
    <property type="match status" value="1"/>
</dbReference>
<dbReference type="Pfam" id="PF23952">
    <property type="entry name" value="LRR_EndoS"/>
    <property type="match status" value="1"/>
</dbReference>
<feature type="non-terminal residue" evidence="2">
    <location>
        <position position="1"/>
    </location>
</feature>
<dbReference type="InterPro" id="IPR013783">
    <property type="entry name" value="Ig-like_fold"/>
</dbReference>
<evidence type="ECO:0000256" key="1">
    <source>
        <dbReference type="SAM" id="MobiDB-lite"/>
    </source>
</evidence>
<dbReference type="Proteomes" id="UP000824141">
    <property type="component" value="Unassembled WGS sequence"/>
</dbReference>
<evidence type="ECO:0000313" key="2">
    <source>
        <dbReference type="EMBL" id="HIS78683.1"/>
    </source>
</evidence>
<reference evidence="2" key="1">
    <citation type="submission" date="2020-10" db="EMBL/GenBank/DDBJ databases">
        <authorList>
            <person name="Gilroy R."/>
        </authorList>
    </citation>
    <scope>NUCLEOTIDE SEQUENCE</scope>
    <source>
        <strain evidence="2">6086</strain>
    </source>
</reference>
<proteinExistence type="predicted"/>
<accession>A0A9D1K2Z8</accession>
<dbReference type="SUPFAM" id="SSF49785">
    <property type="entry name" value="Galactose-binding domain-like"/>
    <property type="match status" value="1"/>
</dbReference>
<evidence type="ECO:0000313" key="3">
    <source>
        <dbReference type="Proteomes" id="UP000824141"/>
    </source>
</evidence>
<gene>
    <name evidence="2" type="ORF">IAD03_04855</name>
</gene>
<name>A0A9D1K2Z8_9FIRM</name>
<reference evidence="2" key="2">
    <citation type="journal article" date="2021" name="PeerJ">
        <title>Extensive microbial diversity within the chicken gut microbiome revealed by metagenomics and culture.</title>
        <authorList>
            <person name="Gilroy R."/>
            <person name="Ravi A."/>
            <person name="Getino M."/>
            <person name="Pursley I."/>
            <person name="Horton D.L."/>
            <person name="Alikhan N.F."/>
            <person name="Baker D."/>
            <person name="Gharbi K."/>
            <person name="Hall N."/>
            <person name="Watson M."/>
            <person name="Adriaenssens E.M."/>
            <person name="Foster-Nyarko E."/>
            <person name="Jarju S."/>
            <person name="Secka A."/>
            <person name="Antonio M."/>
            <person name="Oren A."/>
            <person name="Chaudhuri R.R."/>
            <person name="La Ragione R."/>
            <person name="Hildebrand F."/>
            <person name="Pallen M.J."/>
        </authorList>
    </citation>
    <scope>NUCLEOTIDE SEQUENCE</scope>
    <source>
        <strain evidence="2">6086</strain>
    </source>
</reference>
<dbReference type="SUPFAM" id="SSF52058">
    <property type="entry name" value="L domain-like"/>
    <property type="match status" value="1"/>
</dbReference>
<protein>
    <submittedName>
        <fullName evidence="2">FIVAR domain-containing protein</fullName>
    </submittedName>
</protein>
<dbReference type="Gene3D" id="1.20.1270.70">
    <property type="entry name" value="Designed single chain three-helix bundle"/>
    <property type="match status" value="2"/>
</dbReference>
<dbReference type="GO" id="GO:0005829">
    <property type="term" value="C:cytosol"/>
    <property type="evidence" value="ECO:0007669"/>
    <property type="project" value="UniProtKB-SubCell"/>
</dbReference>
<dbReference type="Pfam" id="PF07554">
    <property type="entry name" value="FIVAR"/>
    <property type="match status" value="2"/>
</dbReference>
<dbReference type="InterPro" id="IPR008979">
    <property type="entry name" value="Galactose-bd-like_sf"/>
</dbReference>
<organism evidence="2 3">
    <name type="scientific">Candidatus Caccousia stercoris</name>
    <dbReference type="NCBI Taxonomy" id="2840723"/>
    <lineage>
        <taxon>Bacteria</taxon>
        <taxon>Bacillati</taxon>
        <taxon>Bacillota</taxon>
        <taxon>Clostridia</taxon>
        <taxon>Eubacteriales</taxon>
        <taxon>Oscillospiraceae</taxon>
        <taxon>Oscillospiraceae incertae sedis</taxon>
        <taxon>Candidatus Caccousia</taxon>
    </lineage>
</organism>
<dbReference type="Gene3D" id="2.60.120.260">
    <property type="entry name" value="Galactose-binding domain-like"/>
    <property type="match status" value="2"/>
</dbReference>